<comment type="function">
    <text evidence="2 12">Catalyzes the decarboxylation of oxaloacetate coupled to Na(+) translocation.</text>
</comment>
<evidence type="ECO:0000256" key="7">
    <source>
        <dbReference type="ARBA" id="ARBA00022692"/>
    </source>
</evidence>
<dbReference type="AlphaFoldDB" id="A0A368NMT8"/>
<keyword evidence="10 12" id="KW-0472">Membrane</keyword>
<dbReference type="GO" id="GO:0006814">
    <property type="term" value="P:sodium ion transport"/>
    <property type="evidence" value="ECO:0007669"/>
    <property type="project" value="UniProtKB-UniRule"/>
</dbReference>
<evidence type="ECO:0000256" key="13">
    <source>
        <dbReference type="SAM" id="Phobius"/>
    </source>
</evidence>
<keyword evidence="12" id="KW-0915">Sodium</keyword>
<comment type="catalytic activity">
    <reaction evidence="11 12">
        <text>oxaloacetate + 2 Na(+)(in) + H(+) = pyruvate + 2 Na(+)(out) + CO2</text>
        <dbReference type="Rhea" id="RHEA:57724"/>
        <dbReference type="ChEBI" id="CHEBI:15361"/>
        <dbReference type="ChEBI" id="CHEBI:15378"/>
        <dbReference type="ChEBI" id="CHEBI:16452"/>
        <dbReference type="ChEBI" id="CHEBI:16526"/>
        <dbReference type="ChEBI" id="CHEBI:29101"/>
        <dbReference type="EC" id="7.2.4.2"/>
    </reaction>
</comment>
<dbReference type="PIRSF" id="PIRSF015658">
    <property type="entry name" value="MmdB_OadB"/>
    <property type="match status" value="1"/>
</dbReference>
<dbReference type="GO" id="GO:0015451">
    <property type="term" value="F:decarboxylation-driven active transmembrane transporter activity"/>
    <property type="evidence" value="ECO:0007669"/>
    <property type="project" value="UniProtKB-EC"/>
</dbReference>
<feature type="transmembrane region" description="Helical" evidence="13">
    <location>
        <begin position="163"/>
        <end position="181"/>
    </location>
</feature>
<feature type="transmembrane region" description="Helical" evidence="13">
    <location>
        <begin position="211"/>
        <end position="237"/>
    </location>
</feature>
<comment type="cofactor">
    <cofactor evidence="1">
        <name>Na(+)</name>
        <dbReference type="ChEBI" id="CHEBI:29101"/>
    </cofactor>
</comment>
<sequence length="376" mass="39114">MEGLTILWRDTGLANFTPGQIVMLLVGCLLLYLAIVRKFEPLLLVPIGFGCVLANIPMAGFTEPGGLLYYIFEVGVKTGIFPLLIFMGVGALTDFGSLIANPKTLFLGAAAQFGIFATLFGAIALNMVPGFEFSLADAAAISIIGGADGPTAIFVASRLAPDLLGAIAVAAYSYMALVPIIQPPIMKALTTEDERNVAMEQLRPVSRKEKIFFPLIVLLMAILFLPAATPLVGMFCLGNLMRESGVVERLSKAAQNEIINIVTILLGLAVGSKLSADKFLTVETLGILALGAVAFSIGTASGVLMGKLMHRLSGGKVNPLIGAAGVSAVPMAARVVNKVGLQANPHNFLLMHAMGPNVAGVLGSAVAAGVLLALVQ</sequence>
<evidence type="ECO:0000256" key="1">
    <source>
        <dbReference type="ARBA" id="ARBA00001959"/>
    </source>
</evidence>
<reference evidence="14 15" key="1">
    <citation type="submission" date="2018-07" db="EMBL/GenBank/DDBJ databases">
        <title>Corallincola holothuriorum sp. nov., a new facultative anaerobe isolated from sea cucumber Apostichopus japonicus.</title>
        <authorList>
            <person name="Xia H."/>
        </authorList>
    </citation>
    <scope>NUCLEOTIDE SEQUENCE [LARGE SCALE GENOMIC DNA]</scope>
    <source>
        <strain evidence="14 15">C4</strain>
    </source>
</reference>
<evidence type="ECO:0000256" key="5">
    <source>
        <dbReference type="ARBA" id="ARBA00011869"/>
    </source>
</evidence>
<keyword evidence="9 13" id="KW-1133">Transmembrane helix</keyword>
<feature type="transmembrane region" description="Helical" evidence="13">
    <location>
        <begin position="287"/>
        <end position="305"/>
    </location>
</feature>
<dbReference type="Proteomes" id="UP000252558">
    <property type="component" value="Unassembled WGS sequence"/>
</dbReference>
<dbReference type="InterPro" id="IPR005661">
    <property type="entry name" value="OadB_MmdB"/>
</dbReference>
<evidence type="ECO:0000256" key="8">
    <source>
        <dbReference type="ARBA" id="ARBA00022967"/>
    </source>
</evidence>
<feature type="transmembrane region" description="Helical" evidence="13">
    <location>
        <begin position="104"/>
        <end position="127"/>
    </location>
</feature>
<protein>
    <recommendedName>
        <fullName evidence="12">Oxaloacetate decarboxylase beta chain</fullName>
        <ecNumber evidence="12">7.2.4.2</ecNumber>
    </recommendedName>
</protein>
<evidence type="ECO:0000256" key="2">
    <source>
        <dbReference type="ARBA" id="ARBA00003002"/>
    </source>
</evidence>
<dbReference type="EMBL" id="QPID01000002">
    <property type="protein sequence ID" value="RCU51887.1"/>
    <property type="molecule type" value="Genomic_DNA"/>
</dbReference>
<dbReference type="EC" id="7.2.4.2" evidence="12"/>
<feature type="transmembrane region" description="Helical" evidence="13">
    <location>
        <begin position="356"/>
        <end position="375"/>
    </location>
</feature>
<evidence type="ECO:0000256" key="12">
    <source>
        <dbReference type="PIRNR" id="PIRNR015658"/>
    </source>
</evidence>
<gene>
    <name evidence="14" type="ORF">DU002_05315</name>
</gene>
<comment type="subcellular location">
    <subcellularLocation>
        <location evidence="3">Cell membrane</location>
        <topology evidence="3">Multi-pass membrane protein</topology>
    </subcellularLocation>
</comment>
<feature type="transmembrane region" description="Helical" evidence="13">
    <location>
        <begin position="42"/>
        <end position="61"/>
    </location>
</feature>
<keyword evidence="7 13" id="KW-0812">Transmembrane</keyword>
<dbReference type="PANTHER" id="PTHR35806">
    <property type="entry name" value="OXALOACETATE DECARBOXYLASE BETA CHAIN 2"/>
    <property type="match status" value="1"/>
</dbReference>
<keyword evidence="12" id="KW-0739">Sodium transport</keyword>
<accession>A0A368NMT8</accession>
<dbReference type="GO" id="GO:0016829">
    <property type="term" value="F:lyase activity"/>
    <property type="evidence" value="ECO:0007669"/>
    <property type="project" value="InterPro"/>
</dbReference>
<name>A0A368NMT8_9GAMM</name>
<feature type="transmembrane region" description="Helical" evidence="13">
    <location>
        <begin position="258"/>
        <end position="275"/>
    </location>
</feature>
<dbReference type="PANTHER" id="PTHR35806:SF1">
    <property type="entry name" value="OXALOACETATE DECARBOXYLASE BETA CHAIN 2"/>
    <property type="match status" value="1"/>
</dbReference>
<dbReference type="Pfam" id="PF03977">
    <property type="entry name" value="OAD_beta"/>
    <property type="match status" value="1"/>
</dbReference>
<organism evidence="14 15">
    <name type="scientific">Corallincola holothuriorum</name>
    <dbReference type="NCBI Taxonomy" id="2282215"/>
    <lineage>
        <taxon>Bacteria</taxon>
        <taxon>Pseudomonadati</taxon>
        <taxon>Pseudomonadota</taxon>
        <taxon>Gammaproteobacteria</taxon>
        <taxon>Alteromonadales</taxon>
        <taxon>Psychromonadaceae</taxon>
        <taxon>Corallincola</taxon>
    </lineage>
</organism>
<dbReference type="GO" id="GO:0005886">
    <property type="term" value="C:plasma membrane"/>
    <property type="evidence" value="ECO:0007669"/>
    <property type="project" value="UniProtKB-SubCell"/>
</dbReference>
<evidence type="ECO:0000256" key="11">
    <source>
        <dbReference type="ARBA" id="ARBA00048176"/>
    </source>
</evidence>
<comment type="caution">
    <text evidence="14">The sequence shown here is derived from an EMBL/GenBank/DDBJ whole genome shotgun (WGS) entry which is preliminary data.</text>
</comment>
<feature type="transmembrane region" description="Helical" evidence="13">
    <location>
        <begin position="12"/>
        <end position="35"/>
    </location>
</feature>
<keyword evidence="15" id="KW-1185">Reference proteome</keyword>
<evidence type="ECO:0000256" key="4">
    <source>
        <dbReference type="ARBA" id="ARBA00010924"/>
    </source>
</evidence>
<evidence type="ECO:0000256" key="3">
    <source>
        <dbReference type="ARBA" id="ARBA00004651"/>
    </source>
</evidence>
<evidence type="ECO:0000313" key="15">
    <source>
        <dbReference type="Proteomes" id="UP000252558"/>
    </source>
</evidence>
<evidence type="ECO:0000313" key="14">
    <source>
        <dbReference type="EMBL" id="RCU51887.1"/>
    </source>
</evidence>
<proteinExistence type="inferred from homology"/>
<evidence type="ECO:0000256" key="10">
    <source>
        <dbReference type="ARBA" id="ARBA00023136"/>
    </source>
</evidence>
<dbReference type="OrthoDB" id="9783838at2"/>
<comment type="subunit">
    <text evidence="5 12">Heterotrimer of an alpha, a beta and a gamma subunit.</text>
</comment>
<comment type="similarity">
    <text evidence="4 12">Belongs to the GcdB/MmdB/OadB family.</text>
</comment>
<evidence type="ECO:0000256" key="6">
    <source>
        <dbReference type="ARBA" id="ARBA00022475"/>
    </source>
</evidence>
<keyword evidence="12" id="KW-0406">Ion transport</keyword>
<keyword evidence="8" id="KW-1278">Translocase</keyword>
<keyword evidence="12" id="KW-0813">Transport</keyword>
<evidence type="ECO:0000256" key="9">
    <source>
        <dbReference type="ARBA" id="ARBA00022989"/>
    </source>
</evidence>
<feature type="transmembrane region" description="Helical" evidence="13">
    <location>
        <begin position="67"/>
        <end position="92"/>
    </location>
</feature>
<dbReference type="NCBIfam" id="TIGR01109">
    <property type="entry name" value="Na_pump_decarbB"/>
    <property type="match status" value="1"/>
</dbReference>
<keyword evidence="6 12" id="KW-1003">Cell membrane</keyword>
<dbReference type="RefSeq" id="WP_114337316.1">
    <property type="nucleotide sequence ID" value="NZ_QPID01000002.1"/>
</dbReference>